<feature type="compositionally biased region" description="Pro residues" evidence="1">
    <location>
        <begin position="71"/>
        <end position="98"/>
    </location>
</feature>
<dbReference type="Proteomes" id="UP000694580">
    <property type="component" value="Chromosome 11"/>
</dbReference>
<feature type="compositionally biased region" description="Gly residues" evidence="1">
    <location>
        <begin position="269"/>
        <end position="279"/>
    </location>
</feature>
<evidence type="ECO:0000256" key="1">
    <source>
        <dbReference type="SAM" id="MobiDB-lite"/>
    </source>
</evidence>
<feature type="chain" id="PRO_5044308260" description="Prion protein" evidence="2">
    <location>
        <begin position="20"/>
        <end position="449"/>
    </location>
</feature>
<reference evidence="3" key="2">
    <citation type="submission" date="2025-08" db="UniProtKB">
        <authorList>
            <consortium name="Ensembl"/>
        </authorList>
    </citation>
    <scope>IDENTIFICATION</scope>
</reference>
<reference evidence="3" key="3">
    <citation type="submission" date="2025-09" db="UniProtKB">
        <authorList>
            <consortium name="Ensembl"/>
        </authorList>
    </citation>
    <scope>IDENTIFICATION</scope>
</reference>
<evidence type="ECO:0008006" key="5">
    <source>
        <dbReference type="Google" id="ProtNLM"/>
    </source>
</evidence>
<dbReference type="GO" id="GO:0051260">
    <property type="term" value="P:protein homooligomerization"/>
    <property type="evidence" value="ECO:0007669"/>
    <property type="project" value="InterPro"/>
</dbReference>
<feature type="compositionally biased region" description="Low complexity" evidence="1">
    <location>
        <begin position="34"/>
        <end position="70"/>
    </location>
</feature>
<dbReference type="RefSeq" id="XP_028851240.1">
    <property type="nucleotide sequence ID" value="XM_028995407.1"/>
</dbReference>
<dbReference type="Gene3D" id="1.10.790.10">
    <property type="entry name" value="Prion/Doppel protein, beta-ribbon domain"/>
    <property type="match status" value="1"/>
</dbReference>
<feature type="region of interest" description="Disordered" evidence="1">
    <location>
        <begin position="260"/>
        <end position="294"/>
    </location>
</feature>
<feature type="compositionally biased region" description="Gly residues" evidence="1">
    <location>
        <begin position="21"/>
        <end position="33"/>
    </location>
</feature>
<accession>A0AAY4DYJ6</accession>
<reference evidence="3 4" key="1">
    <citation type="submission" date="2020-06" db="EMBL/GenBank/DDBJ databases">
        <authorList>
            <consortium name="Wellcome Sanger Institute Data Sharing"/>
        </authorList>
    </citation>
    <scope>NUCLEOTIDE SEQUENCE [LARGE SCALE GENOMIC DNA]</scope>
</reference>
<dbReference type="GeneID" id="114799134"/>
<evidence type="ECO:0000313" key="4">
    <source>
        <dbReference type="Proteomes" id="UP000694580"/>
    </source>
</evidence>
<gene>
    <name evidence="3" type="primary">prnprs3</name>
</gene>
<keyword evidence="4" id="KW-1185">Reference proteome</keyword>
<dbReference type="GO" id="GO:0016020">
    <property type="term" value="C:membrane"/>
    <property type="evidence" value="ECO:0007669"/>
    <property type="project" value="InterPro"/>
</dbReference>
<dbReference type="InterPro" id="IPR036924">
    <property type="entry name" value="Prion/Doppel_b-ribbon_dom_sf"/>
</dbReference>
<feature type="signal peptide" evidence="2">
    <location>
        <begin position="1"/>
        <end position="19"/>
    </location>
</feature>
<dbReference type="AlphaFoldDB" id="A0AAY4DYJ6"/>
<protein>
    <recommendedName>
        <fullName evidence="5">Prion protein</fullName>
    </recommendedName>
</protein>
<evidence type="ECO:0000313" key="3">
    <source>
        <dbReference type="Ensembl" id="ENSDCDP00010050567.1"/>
    </source>
</evidence>
<name>A0AAY4DYJ6_9TELE</name>
<feature type="region of interest" description="Disordered" evidence="1">
    <location>
        <begin position="311"/>
        <end position="355"/>
    </location>
</feature>
<evidence type="ECO:0000256" key="2">
    <source>
        <dbReference type="SAM" id="SignalP"/>
    </source>
</evidence>
<organism evidence="3 4">
    <name type="scientific">Denticeps clupeoides</name>
    <name type="common">denticle herring</name>
    <dbReference type="NCBI Taxonomy" id="299321"/>
    <lineage>
        <taxon>Eukaryota</taxon>
        <taxon>Metazoa</taxon>
        <taxon>Chordata</taxon>
        <taxon>Craniata</taxon>
        <taxon>Vertebrata</taxon>
        <taxon>Euteleostomi</taxon>
        <taxon>Actinopterygii</taxon>
        <taxon>Neopterygii</taxon>
        <taxon>Teleostei</taxon>
        <taxon>Clupei</taxon>
        <taxon>Clupeiformes</taxon>
        <taxon>Denticipitoidei</taxon>
        <taxon>Denticipitidae</taxon>
        <taxon>Denticeps</taxon>
    </lineage>
</organism>
<feature type="region of interest" description="Disordered" evidence="1">
    <location>
        <begin position="20"/>
        <end position="120"/>
    </location>
</feature>
<dbReference type="Ensembl" id="ENSDCDT00010060991.1">
    <property type="protein sequence ID" value="ENSDCDP00010050567.1"/>
    <property type="gene ID" value="ENSDCDG00010029954.1"/>
</dbReference>
<dbReference type="GeneTree" id="ENSGT00530000064873"/>
<dbReference type="SUPFAM" id="SSF54098">
    <property type="entry name" value="Prion-like"/>
    <property type="match status" value="1"/>
</dbReference>
<sequence length="449" mass="46734">MARLTLLFLLLAALVSVTARRGGGGGFKSGGLSWGRKTSSTGTRGSSTGGSSSSRRPSQTQSQAGSYPRQPQNPNPPPYPGGGAPPPYPGAGPPPPYPGLGRASNQHPHGSYPGAGYPNQYPGRAGANPYPVGGSYPGYPVRGGSNPVAGAGGYPGGNPNWNPNNKIMSPGYGGGYGGYGHGYGAGGSPFAQSVHGMGYSPSLRSKGFGKQAVLAAGAGAMAGMALGYGLGSFTRPHFAFHSPQEEYYYNHYLYRRYGQRSPDGRGEGHGGGATGGSPGGREPPPAFQNTPPQEYDKYMDACMKRDDLLPGQRRQTEQQGGDVPKTPPETNSSAPPTPEGEDESQNGTQGDSGVTEGADMTEAVAAEEDDEDLVSVVEIGYPALIEQLKARRCVELFMAYSERLAQQRVADGRSLDFRSRGQRYGPLGPEATVLLASGVSLVTSYLVLH</sequence>
<keyword evidence="2" id="KW-0732">Signal</keyword>
<proteinExistence type="predicted"/>